<evidence type="ECO:0000313" key="2">
    <source>
        <dbReference type="EMBL" id="CAL4103206.1"/>
    </source>
</evidence>
<dbReference type="InterPro" id="IPR050281">
    <property type="entry name" value="Flavin_monoamine_oxidase"/>
</dbReference>
<gene>
    <name evidence="2" type="ORF">MNOR_LOCUS17503</name>
</gene>
<feature type="compositionally biased region" description="Polar residues" evidence="1">
    <location>
        <begin position="1"/>
        <end position="12"/>
    </location>
</feature>
<dbReference type="InterPro" id="IPR036188">
    <property type="entry name" value="FAD/NAD-bd_sf"/>
</dbReference>
<dbReference type="GO" id="GO:0016491">
    <property type="term" value="F:oxidoreductase activity"/>
    <property type="evidence" value="ECO:0007669"/>
    <property type="project" value="TreeGrafter"/>
</dbReference>
<feature type="region of interest" description="Disordered" evidence="1">
    <location>
        <begin position="1"/>
        <end position="29"/>
    </location>
</feature>
<feature type="non-terminal residue" evidence="2">
    <location>
        <position position="1"/>
    </location>
</feature>
<dbReference type="Proteomes" id="UP001497623">
    <property type="component" value="Unassembled WGS sequence"/>
</dbReference>
<name>A0AAV2QZZ3_MEGNR</name>
<keyword evidence="3" id="KW-1185">Reference proteome</keyword>
<feature type="compositionally biased region" description="Low complexity" evidence="1">
    <location>
        <begin position="17"/>
        <end position="27"/>
    </location>
</feature>
<feature type="non-terminal residue" evidence="2">
    <location>
        <position position="262"/>
    </location>
</feature>
<dbReference type="PANTHER" id="PTHR10742:SF410">
    <property type="entry name" value="LYSINE-SPECIFIC HISTONE DEMETHYLASE 2"/>
    <property type="match status" value="1"/>
</dbReference>
<evidence type="ECO:0000313" key="3">
    <source>
        <dbReference type="Proteomes" id="UP001497623"/>
    </source>
</evidence>
<sequence>EVVRLSTSNSSIRDGKGNSSNGHSVNHNRNHETNWHNWYEDLITQHPNEISQDFNFTLISEILRNLDNHRGARLYMPHVMTNQDDPPRASRRDDQVPVDVQPTSLWDYLYDFIYNEEPQTSQDIPNQQQQEVVTEKNSVSSPCENVQGNINYWDSNASPLSVLVVGGGIAGLASLKTLIRLGYQDAVLLEAQHRLGGGVNTVRHERWVVEEGPSKIRGGGDNPMFLIAKELEEIMEHPPNHRWNKVAVDNDGNVLTEGAVVR</sequence>
<dbReference type="EMBL" id="CAXKWB010012063">
    <property type="protein sequence ID" value="CAL4103206.1"/>
    <property type="molecule type" value="Genomic_DNA"/>
</dbReference>
<dbReference type="PANTHER" id="PTHR10742">
    <property type="entry name" value="FLAVIN MONOAMINE OXIDASE"/>
    <property type="match status" value="1"/>
</dbReference>
<organism evidence="2 3">
    <name type="scientific">Meganyctiphanes norvegica</name>
    <name type="common">Northern krill</name>
    <name type="synonym">Thysanopoda norvegica</name>
    <dbReference type="NCBI Taxonomy" id="48144"/>
    <lineage>
        <taxon>Eukaryota</taxon>
        <taxon>Metazoa</taxon>
        <taxon>Ecdysozoa</taxon>
        <taxon>Arthropoda</taxon>
        <taxon>Crustacea</taxon>
        <taxon>Multicrustacea</taxon>
        <taxon>Malacostraca</taxon>
        <taxon>Eumalacostraca</taxon>
        <taxon>Eucarida</taxon>
        <taxon>Euphausiacea</taxon>
        <taxon>Euphausiidae</taxon>
        <taxon>Meganyctiphanes</taxon>
    </lineage>
</organism>
<comment type="caution">
    <text evidence="2">The sequence shown here is derived from an EMBL/GenBank/DDBJ whole genome shotgun (WGS) entry which is preliminary data.</text>
</comment>
<proteinExistence type="predicted"/>
<dbReference type="Pfam" id="PF13450">
    <property type="entry name" value="NAD_binding_8"/>
    <property type="match status" value="1"/>
</dbReference>
<protein>
    <recommendedName>
        <fullName evidence="4">Amine oxidase domain-containing protein</fullName>
    </recommendedName>
</protein>
<accession>A0AAV2QZZ3</accession>
<evidence type="ECO:0008006" key="4">
    <source>
        <dbReference type="Google" id="ProtNLM"/>
    </source>
</evidence>
<dbReference type="AlphaFoldDB" id="A0AAV2QZZ3"/>
<evidence type="ECO:0000256" key="1">
    <source>
        <dbReference type="SAM" id="MobiDB-lite"/>
    </source>
</evidence>
<dbReference type="SUPFAM" id="SSF51905">
    <property type="entry name" value="FAD/NAD(P)-binding domain"/>
    <property type="match status" value="1"/>
</dbReference>
<reference evidence="2 3" key="1">
    <citation type="submission" date="2024-05" db="EMBL/GenBank/DDBJ databases">
        <authorList>
            <person name="Wallberg A."/>
        </authorList>
    </citation>
    <scope>NUCLEOTIDE SEQUENCE [LARGE SCALE GENOMIC DNA]</scope>
</reference>
<dbReference type="Gene3D" id="3.50.50.60">
    <property type="entry name" value="FAD/NAD(P)-binding domain"/>
    <property type="match status" value="1"/>
</dbReference>